<reference evidence="1" key="1">
    <citation type="submission" date="2023-03" db="EMBL/GenBank/DDBJ databases">
        <title>Massive genome expansion in bonnet fungi (Mycena s.s.) driven by repeated elements and novel gene families across ecological guilds.</title>
        <authorList>
            <consortium name="Lawrence Berkeley National Laboratory"/>
            <person name="Harder C.B."/>
            <person name="Miyauchi S."/>
            <person name="Viragh M."/>
            <person name="Kuo A."/>
            <person name="Thoen E."/>
            <person name="Andreopoulos B."/>
            <person name="Lu D."/>
            <person name="Skrede I."/>
            <person name="Drula E."/>
            <person name="Henrissat B."/>
            <person name="Morin E."/>
            <person name="Kohler A."/>
            <person name="Barry K."/>
            <person name="LaButti K."/>
            <person name="Morin E."/>
            <person name="Salamov A."/>
            <person name="Lipzen A."/>
            <person name="Mereny Z."/>
            <person name="Hegedus B."/>
            <person name="Baldrian P."/>
            <person name="Stursova M."/>
            <person name="Weitz H."/>
            <person name="Taylor A."/>
            <person name="Grigoriev I.V."/>
            <person name="Nagy L.G."/>
            <person name="Martin F."/>
            <person name="Kauserud H."/>
        </authorList>
    </citation>
    <scope>NUCLEOTIDE SEQUENCE</scope>
    <source>
        <strain evidence="1">9144</strain>
    </source>
</reference>
<evidence type="ECO:0000313" key="2">
    <source>
        <dbReference type="Proteomes" id="UP001219525"/>
    </source>
</evidence>
<dbReference type="Proteomes" id="UP001219525">
    <property type="component" value="Unassembled WGS sequence"/>
</dbReference>
<sequence>MATVVVVFEGLLLTHVLETRGSYGAGLLRFYQFCDHEGIGESARMPVNRFFLAAFVADAIGKSVRNWLHTRVTLGHKQTTHQMELYQELFAGCVLVLKLSPLADVLSTLHKLFWFPVVSFSTPLPFANTATTSTQGLVVPLLSSLMAVAAKCTPELGESYSASIVDLVKAN</sequence>
<comment type="caution">
    <text evidence="1">The sequence shown here is derived from an EMBL/GenBank/DDBJ whole genome shotgun (WGS) entry which is preliminary data.</text>
</comment>
<protein>
    <submittedName>
        <fullName evidence="1">Uncharacterized protein</fullName>
    </submittedName>
</protein>
<dbReference type="AlphaFoldDB" id="A0AAD6V242"/>
<keyword evidence="2" id="KW-1185">Reference proteome</keyword>
<evidence type="ECO:0000313" key="1">
    <source>
        <dbReference type="EMBL" id="KAJ7197617.1"/>
    </source>
</evidence>
<organism evidence="1 2">
    <name type="scientific">Mycena pura</name>
    <dbReference type="NCBI Taxonomy" id="153505"/>
    <lineage>
        <taxon>Eukaryota</taxon>
        <taxon>Fungi</taxon>
        <taxon>Dikarya</taxon>
        <taxon>Basidiomycota</taxon>
        <taxon>Agaricomycotina</taxon>
        <taxon>Agaricomycetes</taxon>
        <taxon>Agaricomycetidae</taxon>
        <taxon>Agaricales</taxon>
        <taxon>Marasmiineae</taxon>
        <taxon>Mycenaceae</taxon>
        <taxon>Mycena</taxon>
    </lineage>
</organism>
<name>A0AAD6V242_9AGAR</name>
<gene>
    <name evidence="1" type="ORF">GGX14DRAFT_574091</name>
</gene>
<accession>A0AAD6V242</accession>
<proteinExistence type="predicted"/>
<dbReference type="EMBL" id="JARJCW010000077">
    <property type="protein sequence ID" value="KAJ7197617.1"/>
    <property type="molecule type" value="Genomic_DNA"/>
</dbReference>